<dbReference type="InterPro" id="IPR006522">
    <property type="entry name" value="Phage_virion_morphogenesis"/>
</dbReference>
<evidence type="ECO:0000313" key="4">
    <source>
        <dbReference type="EMBL" id="ASM76838.1"/>
    </source>
</evidence>
<evidence type="ECO:0000256" key="1">
    <source>
        <dbReference type="SAM" id="MobiDB-lite"/>
    </source>
</evidence>
<reference evidence="2 6" key="1">
    <citation type="submission" date="2017-07" db="EMBL/GenBank/DDBJ databases">
        <title>Complete Genome Sequence of the cosmetic ferment Vitreoscilla filiformis (ATCC15551).</title>
        <authorList>
            <person name="Contreras S."/>
            <person name="Sagory-Zalkind P."/>
            <person name="Blanquart H."/>
            <person name="Iltis A."/>
            <person name="Morand S.C."/>
        </authorList>
    </citation>
    <scope>NUCLEOTIDE SEQUENCE [LARGE SCALE GENOMIC DNA]</scope>
    <source>
        <strain evidence="2 6">ATCC 15551</strain>
    </source>
</reference>
<dbReference type="KEGG" id="vff:VITFI_CDS1534"/>
<dbReference type="KEGG" id="vff:VITFI_CDS0658"/>
<dbReference type="Proteomes" id="UP000199729">
    <property type="component" value="Chromosome"/>
</dbReference>
<dbReference type="AlphaFoldDB" id="A0A221KA83"/>
<dbReference type="Pfam" id="PF05069">
    <property type="entry name" value="Phage_tail_S"/>
    <property type="match status" value="1"/>
</dbReference>
<evidence type="ECO:0000313" key="3">
    <source>
        <dbReference type="EMBL" id="ASM76437.1"/>
    </source>
</evidence>
<gene>
    <name evidence="2" type="ORF">VITFI_CDS0110</name>
    <name evidence="3" type="ORF">VITFI_CDS0658</name>
    <name evidence="4" type="ORF">VITFI_CDS1060</name>
    <name evidence="5" type="ORF">VITFI_CDS1534</name>
</gene>
<evidence type="ECO:0000313" key="6">
    <source>
        <dbReference type="Proteomes" id="UP000199729"/>
    </source>
</evidence>
<dbReference type="EMBL" id="CP022423">
    <property type="protein sequence ID" value="ASM76838.1"/>
    <property type="molecule type" value="Genomic_DNA"/>
</dbReference>
<feature type="region of interest" description="Disordered" evidence="1">
    <location>
        <begin position="53"/>
        <end position="90"/>
    </location>
</feature>
<dbReference type="RefSeq" id="WP_089415346.1">
    <property type="nucleotide sequence ID" value="NZ_CP022423.1"/>
</dbReference>
<name>A0A221KA83_VITFI</name>
<sequence>MSNDAGLVGDLIGEERLLALLRQAVQRLDNLQPMLENIGADWEGRIRERFSTKQAPDGSAWTGLSPATQKRYDAEDKGRSQGTLLERTGTMRDSLASQVDNRDKTAPTLEVLMSRRSHGGKTGPLGGEWSIPLLHEYGTHRMPRRGLFTADPEQGELAPVDRDAISDEVAHWLAASFTNPT</sequence>
<dbReference type="OrthoDB" id="2081253at2"/>
<dbReference type="KEGG" id="vff:VITFI_CDS0110"/>
<evidence type="ECO:0008006" key="7">
    <source>
        <dbReference type="Google" id="ProtNLM"/>
    </source>
</evidence>
<evidence type="ECO:0000313" key="2">
    <source>
        <dbReference type="EMBL" id="ASM75889.1"/>
    </source>
</evidence>
<dbReference type="EMBL" id="CP022423">
    <property type="protein sequence ID" value="ASM77312.1"/>
    <property type="molecule type" value="Genomic_DNA"/>
</dbReference>
<accession>A0A221KA83</accession>
<proteinExistence type="predicted"/>
<dbReference type="EMBL" id="CP022423">
    <property type="protein sequence ID" value="ASM75889.1"/>
    <property type="molecule type" value="Genomic_DNA"/>
</dbReference>
<organism evidence="2 6">
    <name type="scientific">Vitreoscilla filiformis</name>
    <dbReference type="NCBI Taxonomy" id="63"/>
    <lineage>
        <taxon>Bacteria</taxon>
        <taxon>Pseudomonadati</taxon>
        <taxon>Pseudomonadota</taxon>
        <taxon>Betaproteobacteria</taxon>
        <taxon>Neisseriales</taxon>
        <taxon>Neisseriaceae</taxon>
        <taxon>Vitreoscilla</taxon>
    </lineage>
</organism>
<protein>
    <recommendedName>
        <fullName evidence="7">Virion morphogenesis protein</fullName>
    </recommendedName>
</protein>
<feature type="compositionally biased region" description="Basic and acidic residues" evidence="1">
    <location>
        <begin position="70"/>
        <end position="79"/>
    </location>
</feature>
<dbReference type="KEGG" id="vff:VITFI_CDS1060"/>
<keyword evidence="6" id="KW-1185">Reference proteome</keyword>
<evidence type="ECO:0000313" key="5">
    <source>
        <dbReference type="EMBL" id="ASM77312.1"/>
    </source>
</evidence>
<dbReference type="EMBL" id="CP022423">
    <property type="protein sequence ID" value="ASM76437.1"/>
    <property type="molecule type" value="Genomic_DNA"/>
</dbReference>